<name>A0A8K0KPD9_LADFU</name>
<dbReference type="AlphaFoldDB" id="A0A8K0KPD9"/>
<gene>
    <name evidence="2" type="ORF">J437_LFUL015974</name>
</gene>
<evidence type="ECO:0000313" key="2">
    <source>
        <dbReference type="EMBL" id="KAG8237446.1"/>
    </source>
</evidence>
<accession>A0A8K0KPD9</accession>
<reference evidence="2" key="1">
    <citation type="submission" date="2013-04" db="EMBL/GenBank/DDBJ databases">
        <authorList>
            <person name="Qu J."/>
            <person name="Murali S.C."/>
            <person name="Bandaranaike D."/>
            <person name="Bellair M."/>
            <person name="Blankenburg K."/>
            <person name="Chao H."/>
            <person name="Dinh H."/>
            <person name="Doddapaneni H."/>
            <person name="Downs B."/>
            <person name="Dugan-Rocha S."/>
            <person name="Elkadiri S."/>
            <person name="Gnanaolivu R.D."/>
            <person name="Hernandez B."/>
            <person name="Javaid M."/>
            <person name="Jayaseelan J.C."/>
            <person name="Lee S."/>
            <person name="Li M."/>
            <person name="Ming W."/>
            <person name="Munidasa M."/>
            <person name="Muniz J."/>
            <person name="Nguyen L."/>
            <person name="Ongeri F."/>
            <person name="Osuji N."/>
            <person name="Pu L.-L."/>
            <person name="Puazo M."/>
            <person name="Qu C."/>
            <person name="Quiroz J."/>
            <person name="Raj R."/>
            <person name="Weissenberger G."/>
            <person name="Xin Y."/>
            <person name="Zou X."/>
            <person name="Han Y."/>
            <person name="Richards S."/>
            <person name="Worley K."/>
            <person name="Muzny D."/>
            <person name="Gibbs R."/>
        </authorList>
    </citation>
    <scope>NUCLEOTIDE SEQUENCE</scope>
    <source>
        <strain evidence="2">Sampled in the wild</strain>
    </source>
</reference>
<evidence type="ECO:0000256" key="1">
    <source>
        <dbReference type="SAM" id="Coils"/>
    </source>
</evidence>
<comment type="caution">
    <text evidence="2">The sequence shown here is derived from an EMBL/GenBank/DDBJ whole genome shotgun (WGS) entry which is preliminary data.</text>
</comment>
<dbReference type="EMBL" id="KZ309172">
    <property type="protein sequence ID" value="KAG8237446.1"/>
    <property type="molecule type" value="Genomic_DNA"/>
</dbReference>
<reference evidence="2" key="2">
    <citation type="submission" date="2017-10" db="EMBL/GenBank/DDBJ databases">
        <title>Ladona fulva Genome sequencing and assembly.</title>
        <authorList>
            <person name="Murali S."/>
            <person name="Richards S."/>
            <person name="Bandaranaike D."/>
            <person name="Bellair M."/>
            <person name="Blankenburg K."/>
            <person name="Chao H."/>
            <person name="Dinh H."/>
            <person name="Doddapaneni H."/>
            <person name="Dugan-Rocha S."/>
            <person name="Elkadiri S."/>
            <person name="Gnanaolivu R."/>
            <person name="Hernandez B."/>
            <person name="Skinner E."/>
            <person name="Javaid M."/>
            <person name="Lee S."/>
            <person name="Li M."/>
            <person name="Ming W."/>
            <person name="Munidasa M."/>
            <person name="Muniz J."/>
            <person name="Nguyen L."/>
            <person name="Hughes D."/>
            <person name="Osuji N."/>
            <person name="Pu L.-L."/>
            <person name="Puazo M."/>
            <person name="Qu C."/>
            <person name="Quiroz J."/>
            <person name="Raj R."/>
            <person name="Weissenberger G."/>
            <person name="Xin Y."/>
            <person name="Zou X."/>
            <person name="Han Y."/>
            <person name="Worley K."/>
            <person name="Muzny D."/>
            <person name="Gibbs R."/>
        </authorList>
    </citation>
    <scope>NUCLEOTIDE SEQUENCE</scope>
    <source>
        <strain evidence="2">Sampled in the wild</strain>
    </source>
</reference>
<protein>
    <submittedName>
        <fullName evidence="2">Uncharacterized protein</fullName>
    </submittedName>
</protein>
<keyword evidence="1" id="KW-0175">Coiled coil</keyword>
<sequence length="158" mass="18992">MIKNSETRASAKHRFEKKIHKLEEEYYMAKVKLAQTEKNYAQATKGSLRSASKEDEMNYKKEIEKYKRLTVKYEQRLKDIENIKQLAGDSAKKVLELEHSLQSSRRQMEKLKKQLLKEEKNKQCLEQELMEDQKKIEDLEHRYAHQALLVCIQLQFMW</sequence>
<proteinExistence type="predicted"/>
<dbReference type="OrthoDB" id="540783at2759"/>
<keyword evidence="3" id="KW-1185">Reference proteome</keyword>
<organism evidence="2 3">
    <name type="scientific">Ladona fulva</name>
    <name type="common">Scarce chaser dragonfly</name>
    <name type="synonym">Libellula fulva</name>
    <dbReference type="NCBI Taxonomy" id="123851"/>
    <lineage>
        <taxon>Eukaryota</taxon>
        <taxon>Metazoa</taxon>
        <taxon>Ecdysozoa</taxon>
        <taxon>Arthropoda</taxon>
        <taxon>Hexapoda</taxon>
        <taxon>Insecta</taxon>
        <taxon>Pterygota</taxon>
        <taxon>Palaeoptera</taxon>
        <taxon>Odonata</taxon>
        <taxon>Epiprocta</taxon>
        <taxon>Anisoptera</taxon>
        <taxon>Libelluloidea</taxon>
        <taxon>Libellulidae</taxon>
        <taxon>Ladona</taxon>
    </lineage>
</organism>
<evidence type="ECO:0000313" key="3">
    <source>
        <dbReference type="Proteomes" id="UP000792457"/>
    </source>
</evidence>
<dbReference type="Proteomes" id="UP000792457">
    <property type="component" value="Unassembled WGS sequence"/>
</dbReference>
<feature type="coiled-coil region" evidence="1">
    <location>
        <begin position="63"/>
        <end position="142"/>
    </location>
</feature>